<evidence type="ECO:0000256" key="1">
    <source>
        <dbReference type="SAM" id="MobiDB-lite"/>
    </source>
</evidence>
<gene>
    <name evidence="2" type="ORF">g.15733</name>
</gene>
<feature type="region of interest" description="Disordered" evidence="1">
    <location>
        <begin position="130"/>
        <end position="231"/>
    </location>
</feature>
<feature type="compositionally biased region" description="Low complexity" evidence="1">
    <location>
        <begin position="221"/>
        <end position="231"/>
    </location>
</feature>
<proteinExistence type="predicted"/>
<reference evidence="2" key="1">
    <citation type="submission" date="2018-04" db="EMBL/GenBank/DDBJ databases">
        <title>Transcriptome of Schizaphis graminum biotype I.</title>
        <authorList>
            <person name="Scully E.D."/>
            <person name="Geib S.M."/>
            <person name="Palmer N.A."/>
            <person name="Koch K."/>
            <person name="Bradshaw J."/>
            <person name="Heng-Moss T."/>
            <person name="Sarath G."/>
        </authorList>
    </citation>
    <scope>NUCLEOTIDE SEQUENCE</scope>
</reference>
<feature type="region of interest" description="Disordered" evidence="1">
    <location>
        <begin position="285"/>
        <end position="318"/>
    </location>
</feature>
<protein>
    <submittedName>
        <fullName evidence="2">Uncharacterized protein</fullName>
    </submittedName>
</protein>
<feature type="compositionally biased region" description="Low complexity" evidence="1">
    <location>
        <begin position="286"/>
        <end position="307"/>
    </location>
</feature>
<feature type="compositionally biased region" description="Acidic residues" evidence="1">
    <location>
        <begin position="158"/>
        <end position="167"/>
    </location>
</feature>
<name>A0A2S2P9F7_SCHGA</name>
<evidence type="ECO:0000313" key="2">
    <source>
        <dbReference type="EMBL" id="MBY26093.1"/>
    </source>
</evidence>
<accession>A0A2S2P9F7</accession>
<organism evidence="2">
    <name type="scientific">Schizaphis graminum</name>
    <name type="common">Green bug aphid</name>
    <dbReference type="NCBI Taxonomy" id="13262"/>
    <lineage>
        <taxon>Eukaryota</taxon>
        <taxon>Metazoa</taxon>
        <taxon>Ecdysozoa</taxon>
        <taxon>Arthropoda</taxon>
        <taxon>Hexapoda</taxon>
        <taxon>Insecta</taxon>
        <taxon>Pterygota</taxon>
        <taxon>Neoptera</taxon>
        <taxon>Paraneoptera</taxon>
        <taxon>Hemiptera</taxon>
        <taxon>Sternorrhyncha</taxon>
        <taxon>Aphidomorpha</taxon>
        <taxon>Aphidoidea</taxon>
        <taxon>Aphididae</taxon>
        <taxon>Aphidini</taxon>
        <taxon>Schizaphis</taxon>
    </lineage>
</organism>
<dbReference type="EMBL" id="GGMR01013474">
    <property type="protein sequence ID" value="MBY26093.1"/>
    <property type="molecule type" value="Transcribed_RNA"/>
</dbReference>
<sequence length="407" mass="44238">MTEAKIQYCDNCNSTVTDTGIGLTDTGTRVITIIEATDELDGNAVMNSNSIFSGNDKRMKRGVEAASLAGNETVDGNDDPSLLDEMVLAGLDVPKATPIKRDTVDGLPDMTQAIMEQRVDYDVDEEFQAANGHGFEAPRTRPVNNYRGYSSRRPVEHLDDDSDDFDDGDHNSHYEYVPMEFDDEGNHRPLTLPNFLDSKKPVKSSKYGASKASKYHPPRPSSYKSYASGSSSGASPLLHGHDFVPLRGGSGGSFGGAGGGNPAAGYSYGVGGSKQFDGEFDDYRDVPSPYSGHSSSVSGGGPKSFVSMTRSNSDDTDPRDIININHGQGSYDVVEGPSRDYRGYDYEDDTYHGHGTTKSLPKSPYFYRGGDFAYEPSSTSVQSRLHDADDKSPKSKAYWRMSYVQDV</sequence>
<dbReference type="AlphaFoldDB" id="A0A2S2P9F7"/>